<evidence type="ECO:0000256" key="8">
    <source>
        <dbReference type="SAM" id="Phobius"/>
    </source>
</evidence>
<feature type="transmembrane region" description="Helical" evidence="8">
    <location>
        <begin position="371"/>
        <end position="392"/>
    </location>
</feature>
<dbReference type="EC" id="3.1.4.52" evidence="11"/>
<dbReference type="EMBL" id="FRFG01000055">
    <property type="protein sequence ID" value="SHO58146.1"/>
    <property type="molecule type" value="Genomic_DNA"/>
</dbReference>
<evidence type="ECO:0000256" key="2">
    <source>
        <dbReference type="ARBA" id="ARBA00022448"/>
    </source>
</evidence>
<feature type="transmembrane region" description="Helical" evidence="8">
    <location>
        <begin position="206"/>
        <end position="228"/>
    </location>
</feature>
<feature type="transmembrane region" description="Helical" evidence="8">
    <location>
        <begin position="345"/>
        <end position="365"/>
    </location>
</feature>
<keyword evidence="6 8" id="KW-1133">Transmembrane helix</keyword>
<dbReference type="GO" id="GO:0005886">
    <property type="term" value="C:plasma membrane"/>
    <property type="evidence" value="ECO:0007669"/>
    <property type="project" value="UniProtKB-SubCell"/>
</dbReference>
<dbReference type="InterPro" id="IPR004501">
    <property type="entry name" value="PTS_EIIC_3"/>
</dbReference>
<organism evidence="11 12">
    <name type="scientific">Vibrio quintilis</name>
    <dbReference type="NCBI Taxonomy" id="1117707"/>
    <lineage>
        <taxon>Bacteria</taxon>
        <taxon>Pseudomonadati</taxon>
        <taxon>Pseudomonadota</taxon>
        <taxon>Gammaproteobacteria</taxon>
        <taxon>Vibrionales</taxon>
        <taxon>Vibrionaceae</taxon>
        <taxon>Vibrio</taxon>
    </lineage>
</organism>
<keyword evidence="12" id="KW-1185">Reference proteome</keyword>
<evidence type="ECO:0000256" key="6">
    <source>
        <dbReference type="ARBA" id="ARBA00022989"/>
    </source>
</evidence>
<dbReference type="PROSITE" id="PS51105">
    <property type="entry name" value="PTS_EIIC_TYPE_3"/>
    <property type="match status" value="1"/>
</dbReference>
<sequence length="698" mass="79036">MFNVTLSRLTSYFNAVKKGLLLHLADFRITLLWIVPCIILYSVLILLAGATHYFSGENETYHLLVTRFYQQSHILFSYLLTVALTFTLSIRWKQPRPPLILLSIFFLGLFRYFIPEHPQGVALQYFIAIVTPFYTIPLITWLQSLKIFKLPKSSHLSDAFSEVMALIIPAFITMLLVLLVNRSLLTFWDYIAPAPVMLEDLKAHPYYYGNLISVISAISHFLGLHSFYTLSFLNQGLFQATADNAVSYMQGGSDFIALNHTTIGIFSRLGGAGSTFSLIIAILLFSKEKSLRIIALLSIPPGLFNINETLIFGIPVILNPVLFFPFLIVPVLNICLTVFVTEAGWVHPTVVSVPYISPLFVNAYVATDGDWHAVLLQVVNIGLGTLIYLPFVKKLSRIYESKPIYFSKFDTYYQRKKEEAHISTKDLISHLSQSRKENCQLEKELTRLSSAEFYLEYQPQISLIDQKVVSAEALIRVKDSQNKTYHPATFLPWLEKAGMMTDLDLWVFNQVVHDVRLMKKSGGNIRIGINISIDTLLSHSAIKKIIRLLEASEVADCINIEITEKSLLQNQHLITSVFEKFHALGVNIHLDDFGTGYSSLSYLPMFNLDEIKIDRSFLLGIDQPKARSLFLSLFDIAHSQNLGVTVEGVETRDQLSVIPVLPGISVQGWYYSDSLTTFELMEYCQSFGNKRPTDETNT</sequence>
<feature type="transmembrane region" description="Helical" evidence="8">
    <location>
        <begin position="75"/>
        <end position="92"/>
    </location>
</feature>
<evidence type="ECO:0000256" key="5">
    <source>
        <dbReference type="ARBA" id="ARBA00022692"/>
    </source>
</evidence>
<evidence type="ECO:0000256" key="7">
    <source>
        <dbReference type="ARBA" id="ARBA00023136"/>
    </source>
</evidence>
<evidence type="ECO:0000256" key="3">
    <source>
        <dbReference type="ARBA" id="ARBA00022475"/>
    </source>
</evidence>
<dbReference type="GO" id="GO:0008982">
    <property type="term" value="F:protein-N(PI)-phosphohistidine-sugar phosphotransferase activity"/>
    <property type="evidence" value="ECO:0007669"/>
    <property type="project" value="InterPro"/>
</dbReference>
<evidence type="ECO:0000256" key="4">
    <source>
        <dbReference type="ARBA" id="ARBA00022597"/>
    </source>
</evidence>
<feature type="transmembrane region" description="Helical" evidence="8">
    <location>
        <begin position="98"/>
        <end position="114"/>
    </location>
</feature>
<feature type="transmembrane region" description="Helical" evidence="8">
    <location>
        <begin position="31"/>
        <end position="54"/>
    </location>
</feature>
<dbReference type="STRING" id="1117707.VQ7734_03916"/>
<comment type="subcellular location">
    <subcellularLocation>
        <location evidence="1">Cell membrane</location>
        <topology evidence="1">Multi-pass membrane protein</topology>
    </subcellularLocation>
</comment>
<evidence type="ECO:0000259" key="10">
    <source>
        <dbReference type="PROSITE" id="PS51105"/>
    </source>
</evidence>
<dbReference type="PANTHER" id="PTHR33989:SF4">
    <property type="entry name" value="PTS SYSTEM N,N'-DIACETYLCHITOBIOSE-SPECIFIC EIIC COMPONENT"/>
    <property type="match status" value="1"/>
</dbReference>
<dbReference type="SUPFAM" id="SSF141868">
    <property type="entry name" value="EAL domain-like"/>
    <property type="match status" value="1"/>
</dbReference>
<keyword evidence="11" id="KW-0378">Hydrolase</keyword>
<dbReference type="InterPro" id="IPR001633">
    <property type="entry name" value="EAL_dom"/>
</dbReference>
<feature type="transmembrane region" description="Helical" evidence="8">
    <location>
        <begin position="322"/>
        <end position="340"/>
    </location>
</feature>
<keyword evidence="3" id="KW-1003">Cell membrane</keyword>
<protein>
    <submittedName>
        <fullName evidence="11">Cyclic di-GMP phosphodiesterase Gmr</fullName>
        <ecNumber evidence="11">3.1.4.52</ecNumber>
    </submittedName>
</protein>
<dbReference type="PANTHER" id="PTHR33989">
    <property type="match status" value="1"/>
</dbReference>
<evidence type="ECO:0000256" key="1">
    <source>
        <dbReference type="ARBA" id="ARBA00004651"/>
    </source>
</evidence>
<feature type="transmembrane region" description="Helical" evidence="8">
    <location>
        <begin position="121"/>
        <end position="143"/>
    </location>
</feature>
<keyword evidence="2" id="KW-0813">Transport</keyword>
<gene>
    <name evidence="11" type="primary">gmr_3</name>
    <name evidence="11" type="ORF">VQ7734_03916</name>
</gene>
<keyword evidence="7 8" id="KW-0472">Membrane</keyword>
<feature type="domain" description="PTS EIIC type-3" evidence="10">
    <location>
        <begin position="1"/>
        <end position="391"/>
    </location>
</feature>
<feature type="domain" description="EAL" evidence="9">
    <location>
        <begin position="434"/>
        <end position="688"/>
    </location>
</feature>
<dbReference type="AlphaFoldDB" id="A0A1M7Z0B2"/>
<dbReference type="CDD" id="cd01948">
    <property type="entry name" value="EAL"/>
    <property type="match status" value="1"/>
</dbReference>
<dbReference type="SMART" id="SM00052">
    <property type="entry name" value="EAL"/>
    <property type="match status" value="1"/>
</dbReference>
<reference evidence="12" key="1">
    <citation type="submission" date="2016-12" db="EMBL/GenBank/DDBJ databases">
        <authorList>
            <person name="Rodrigo-Torres L."/>
            <person name="Arahal R.D."/>
            <person name="Lucena T."/>
        </authorList>
    </citation>
    <scope>NUCLEOTIDE SEQUENCE [LARGE SCALE GENOMIC DNA]</scope>
</reference>
<name>A0A1M7Z0B2_9VIBR</name>
<evidence type="ECO:0000313" key="12">
    <source>
        <dbReference type="Proteomes" id="UP000184600"/>
    </source>
</evidence>
<dbReference type="InterPro" id="IPR003352">
    <property type="entry name" value="PTS_EIIC"/>
</dbReference>
<feature type="transmembrane region" description="Helical" evidence="8">
    <location>
        <begin position="163"/>
        <end position="185"/>
    </location>
</feature>
<evidence type="ECO:0000259" key="9">
    <source>
        <dbReference type="PROSITE" id="PS50883"/>
    </source>
</evidence>
<proteinExistence type="predicted"/>
<accession>A0A1M7Z0B2</accession>
<dbReference type="PROSITE" id="PS50883">
    <property type="entry name" value="EAL"/>
    <property type="match status" value="1"/>
</dbReference>
<dbReference type="InterPro" id="IPR035919">
    <property type="entry name" value="EAL_sf"/>
</dbReference>
<dbReference type="InterPro" id="IPR051088">
    <property type="entry name" value="PTS_Sugar-EIIC/EIIB"/>
</dbReference>
<keyword evidence="5 8" id="KW-0812">Transmembrane</keyword>
<evidence type="ECO:0000313" key="11">
    <source>
        <dbReference type="EMBL" id="SHO58146.1"/>
    </source>
</evidence>
<dbReference type="Pfam" id="PF00563">
    <property type="entry name" value="EAL"/>
    <property type="match status" value="1"/>
</dbReference>
<dbReference type="Proteomes" id="UP000184600">
    <property type="component" value="Unassembled WGS sequence"/>
</dbReference>
<dbReference type="Pfam" id="PF02378">
    <property type="entry name" value="PTS_EIIC"/>
    <property type="match status" value="1"/>
</dbReference>
<dbReference type="GO" id="GO:0009401">
    <property type="term" value="P:phosphoenolpyruvate-dependent sugar phosphotransferase system"/>
    <property type="evidence" value="ECO:0007669"/>
    <property type="project" value="InterPro"/>
</dbReference>
<dbReference type="GO" id="GO:0071111">
    <property type="term" value="F:cyclic-guanylate-specific phosphodiesterase activity"/>
    <property type="evidence" value="ECO:0007669"/>
    <property type="project" value="UniProtKB-EC"/>
</dbReference>
<feature type="transmembrane region" description="Helical" evidence="8">
    <location>
        <begin position="265"/>
        <end position="286"/>
    </location>
</feature>
<keyword evidence="4" id="KW-0762">Sugar transport</keyword>
<dbReference type="Gene3D" id="3.20.20.450">
    <property type="entry name" value="EAL domain"/>
    <property type="match status" value="1"/>
</dbReference>